<feature type="transmembrane region" description="Helical" evidence="1">
    <location>
        <begin position="58"/>
        <end position="81"/>
    </location>
</feature>
<keyword evidence="3" id="KW-1185">Reference proteome</keyword>
<feature type="transmembrane region" description="Helical" evidence="1">
    <location>
        <begin position="253"/>
        <end position="286"/>
    </location>
</feature>
<feature type="transmembrane region" description="Helical" evidence="1">
    <location>
        <begin position="87"/>
        <end position="109"/>
    </location>
</feature>
<evidence type="ECO:0008006" key="4">
    <source>
        <dbReference type="Google" id="ProtNLM"/>
    </source>
</evidence>
<feature type="transmembrane region" description="Helical" evidence="1">
    <location>
        <begin position="292"/>
        <end position="317"/>
    </location>
</feature>
<feature type="transmembrane region" description="Helical" evidence="1">
    <location>
        <begin position="12"/>
        <end position="28"/>
    </location>
</feature>
<feature type="transmembrane region" description="Helical" evidence="1">
    <location>
        <begin position="435"/>
        <end position="452"/>
    </location>
</feature>
<feature type="transmembrane region" description="Helical" evidence="1">
    <location>
        <begin position="219"/>
        <end position="241"/>
    </location>
</feature>
<evidence type="ECO:0000313" key="3">
    <source>
        <dbReference type="Proteomes" id="UP001225034"/>
    </source>
</evidence>
<feature type="transmembrane region" description="Helical" evidence="1">
    <location>
        <begin position="464"/>
        <end position="480"/>
    </location>
</feature>
<keyword evidence="1" id="KW-0812">Transmembrane</keyword>
<keyword evidence="1" id="KW-0472">Membrane</keyword>
<feature type="transmembrane region" description="Helical" evidence="1">
    <location>
        <begin position="148"/>
        <end position="166"/>
    </location>
</feature>
<feature type="transmembrane region" description="Helical" evidence="1">
    <location>
        <begin position="116"/>
        <end position="136"/>
    </location>
</feature>
<accession>A0ABT9YGJ4</accession>
<evidence type="ECO:0000313" key="2">
    <source>
        <dbReference type="EMBL" id="MDQ0206989.1"/>
    </source>
</evidence>
<name>A0ABT9YGJ4_9BACI</name>
<reference evidence="2 3" key="1">
    <citation type="submission" date="2023-07" db="EMBL/GenBank/DDBJ databases">
        <title>Genomic Encyclopedia of Type Strains, Phase IV (KMG-IV): sequencing the most valuable type-strain genomes for metagenomic binning, comparative biology and taxonomic classification.</title>
        <authorList>
            <person name="Goeker M."/>
        </authorList>
    </citation>
    <scope>NUCLEOTIDE SEQUENCE [LARGE SCALE GENOMIC DNA]</scope>
    <source>
        <strain evidence="2 3">DSM 19154</strain>
    </source>
</reference>
<feature type="transmembrane region" description="Helical" evidence="1">
    <location>
        <begin position="178"/>
        <end position="199"/>
    </location>
</feature>
<feature type="transmembrane region" description="Helical" evidence="1">
    <location>
        <begin position="34"/>
        <end position="51"/>
    </location>
</feature>
<gene>
    <name evidence="2" type="ORF">J2S05_001788</name>
</gene>
<dbReference type="EMBL" id="JAUSUA010000002">
    <property type="protein sequence ID" value="MDQ0206989.1"/>
    <property type="molecule type" value="Genomic_DNA"/>
</dbReference>
<keyword evidence="1" id="KW-1133">Transmembrane helix</keyword>
<evidence type="ECO:0000256" key="1">
    <source>
        <dbReference type="SAM" id="Phobius"/>
    </source>
</evidence>
<comment type="caution">
    <text evidence="2">The sequence shown here is derived from an EMBL/GenBank/DDBJ whole genome shotgun (WGS) entry which is preliminary data.</text>
</comment>
<sequence>MIKEIELNSKYFYLFTGILSVAIGLLASYDSQSLLIFVCFLIYILAIVSFLDEAKFKLVVPYFLLIILFQETIINLMKYVVGDLGNVVSYFDELFILIMLPVIIIKCIIKGEKLRGAKTIIVLITLFLLGFFSGFYNNVSFVKMLEGSLLILKGLLFYIVFVNINYSKDDVIRFFKFSKIAVMIVVIFTVIDLIAPTTLRTVLNARTGLEYRFNSIHTVKSIFVLPAIFAWFTVFVGIYNLVKYKINGENKYLVYCAILFACSLLSFRFKTIIALLFVLILFYFVYSFKKALYSFLPTIIIIGVVSFLFGDIFLNFVDFTFNRYLNAGYMDTARTALYYVSILIANNNFPLGAGFGEFGGYIAVRDYSNLYYQYNLHSIYGLYPEDPKYAMDTYWPNILGETGYLGAILLISTYLALIIGSINKAKKVEDKNIKVLLLFSGLALTQTLVESMGSPTFNSSPQNVFLFATLGLTYSMYLKYNQKNDKTF</sequence>
<dbReference type="Proteomes" id="UP001225034">
    <property type="component" value="Unassembled WGS sequence"/>
</dbReference>
<feature type="transmembrane region" description="Helical" evidence="1">
    <location>
        <begin position="404"/>
        <end position="423"/>
    </location>
</feature>
<feature type="transmembrane region" description="Helical" evidence="1">
    <location>
        <begin position="337"/>
        <end position="364"/>
    </location>
</feature>
<proteinExistence type="predicted"/>
<organism evidence="2 3">
    <name type="scientific">Alkalicoccobacillus murimartini</name>
    <dbReference type="NCBI Taxonomy" id="171685"/>
    <lineage>
        <taxon>Bacteria</taxon>
        <taxon>Bacillati</taxon>
        <taxon>Bacillota</taxon>
        <taxon>Bacilli</taxon>
        <taxon>Bacillales</taxon>
        <taxon>Bacillaceae</taxon>
        <taxon>Alkalicoccobacillus</taxon>
    </lineage>
</organism>
<protein>
    <recommendedName>
        <fullName evidence="4">O-antigen ligase family protein</fullName>
    </recommendedName>
</protein>